<dbReference type="AlphaFoldDB" id="A0A7R9LF19"/>
<evidence type="ECO:0000313" key="5">
    <source>
        <dbReference type="EMBL" id="CAD7640519.1"/>
    </source>
</evidence>
<gene>
    <name evidence="5" type="ORF">ONB1V03_LOCUS2599</name>
</gene>
<proteinExistence type="inferred from homology"/>
<feature type="region of interest" description="Disordered" evidence="3">
    <location>
        <begin position="494"/>
        <end position="526"/>
    </location>
</feature>
<dbReference type="PANTHER" id="PTHR13153">
    <property type="entry name" value="CGTHBA PROTEIN -14 GENE PROTEIN"/>
    <property type="match status" value="1"/>
</dbReference>
<dbReference type="InterPro" id="IPR056603">
    <property type="entry name" value="HTH_NPRL3"/>
</dbReference>
<comment type="subcellular location">
    <subcellularLocation>
        <location evidence="2">Lysosome</location>
    </subcellularLocation>
</comment>
<dbReference type="GO" id="GO:0010508">
    <property type="term" value="P:positive regulation of autophagy"/>
    <property type="evidence" value="ECO:0007669"/>
    <property type="project" value="TreeGrafter"/>
</dbReference>
<dbReference type="GO" id="GO:1990130">
    <property type="term" value="C:GATOR1 complex"/>
    <property type="evidence" value="ECO:0007669"/>
    <property type="project" value="UniProtKB-UniRule"/>
</dbReference>
<accession>A0A7R9LF19</accession>
<protein>
    <recommendedName>
        <fullName evidence="2">GATOR complex protein NPRL3</fullName>
    </recommendedName>
    <alternativeName>
        <fullName evidence="2">Nitrogen permease regulator 3-like protein</fullName>
    </alternativeName>
</protein>
<feature type="compositionally biased region" description="Polar residues" evidence="3">
    <location>
        <begin position="494"/>
        <end position="513"/>
    </location>
</feature>
<reference evidence="5" key="1">
    <citation type="submission" date="2020-11" db="EMBL/GenBank/DDBJ databases">
        <authorList>
            <person name="Tran Van P."/>
        </authorList>
    </citation>
    <scope>NUCLEOTIDE SEQUENCE</scope>
</reference>
<dbReference type="EMBL" id="CAJPVJ010000628">
    <property type="protein sequence ID" value="CAG2163015.1"/>
    <property type="molecule type" value="Genomic_DNA"/>
</dbReference>
<feature type="domain" description="GATOR1 complex protein NPRL3 C-terminal HTH" evidence="4">
    <location>
        <begin position="548"/>
        <end position="607"/>
    </location>
</feature>
<name>A0A7R9LF19_9ACAR</name>
<evidence type="ECO:0000256" key="2">
    <source>
        <dbReference type="RuleBase" id="RU368069"/>
    </source>
</evidence>
<evidence type="ECO:0000256" key="3">
    <source>
        <dbReference type="SAM" id="MobiDB-lite"/>
    </source>
</evidence>
<dbReference type="GO" id="GO:0038202">
    <property type="term" value="P:TORC1 signaling"/>
    <property type="evidence" value="ECO:0007669"/>
    <property type="project" value="TreeGrafter"/>
</dbReference>
<dbReference type="OrthoDB" id="18648at2759"/>
<dbReference type="PANTHER" id="PTHR13153:SF5">
    <property type="entry name" value="GATOR COMPLEX PROTEIN NPRL3"/>
    <property type="match status" value="1"/>
</dbReference>
<comment type="function">
    <text evidence="2">As a component of the GATOR1 complex functions as an inhibitor of the amino acid-sensing branch of the TORC1 pathway.</text>
</comment>
<keyword evidence="2" id="KW-0732">Signal</keyword>
<dbReference type="EMBL" id="OC915453">
    <property type="protein sequence ID" value="CAD7640519.1"/>
    <property type="molecule type" value="Genomic_DNA"/>
</dbReference>
<dbReference type="Proteomes" id="UP000728032">
    <property type="component" value="Unassembled WGS sequence"/>
</dbReference>
<dbReference type="GO" id="GO:1904262">
    <property type="term" value="P:negative regulation of TORC1 signaling"/>
    <property type="evidence" value="ECO:0007669"/>
    <property type="project" value="TreeGrafter"/>
</dbReference>
<keyword evidence="2" id="KW-0458">Lysosome</keyword>
<dbReference type="GO" id="GO:0005764">
    <property type="term" value="C:lysosome"/>
    <property type="evidence" value="ECO:0007669"/>
    <property type="project" value="UniProtKB-SubCell"/>
</dbReference>
<dbReference type="GO" id="GO:0034198">
    <property type="term" value="P:cellular response to amino acid starvation"/>
    <property type="evidence" value="ECO:0007669"/>
    <property type="project" value="UniProtKB-UniRule"/>
</dbReference>
<sequence length="625" mass="70221">MSGESAANATKDDETLPLGVFLVKSDSKEEKLLFRYPYAIDDTNRPLIQTNKPNKYAIIITEDTFNSDETTSLDKPINKTSSMLSYSDLTSSISNQSVNTTTNETIAKVIGITDNSFSNLFAVNIKLCGQKFELKLNDIRFVGHPMVLTFGQKELLIFNVVFALKANASHDVVNCYHELSQKIAIGLHFEENRCGYLSAETKLMVALHDEVTAMTEDTMHDESPYKLILGKSRLAKDLKKVYESLSSTGLVRVRLNRWIEVSFCLPQKVHRLVLKNHSKVPSITLQNIHNCLQALRPYHAILLLVDTQELLDSLPQDASPAFIRIVRFANPIKNLVELSADADITLTQVFHIVSQLVYWAKATIIYPLCEHNVYIIHPLAPTSVDSPLVEQFEEKFPGSDNLLKYLSKFSLSMSLSQLRNPMDPHFQQVLQVQIVVWLLKNRLLLELHTYVYLVPLSQSAPYITQRISQSQSDRPNSSLTITDVDVIEFSTGSSFPSEDSLATSPPNATSLQHSSKSTSEDDLSSPKFSASIVEDSGSALLRDIGLSQNEIESILRVPAAKNIEDLKLFARLCPYFNGRHHLEDIMYNENVRRGQLLALIDKFRDVLFTCQYEDVSVSVNTGMLV</sequence>
<keyword evidence="6" id="KW-1185">Reference proteome</keyword>
<evidence type="ECO:0000313" key="6">
    <source>
        <dbReference type="Proteomes" id="UP000728032"/>
    </source>
</evidence>
<organism evidence="5">
    <name type="scientific">Oppiella nova</name>
    <dbReference type="NCBI Taxonomy" id="334625"/>
    <lineage>
        <taxon>Eukaryota</taxon>
        <taxon>Metazoa</taxon>
        <taxon>Ecdysozoa</taxon>
        <taxon>Arthropoda</taxon>
        <taxon>Chelicerata</taxon>
        <taxon>Arachnida</taxon>
        <taxon>Acari</taxon>
        <taxon>Acariformes</taxon>
        <taxon>Sarcoptiformes</taxon>
        <taxon>Oribatida</taxon>
        <taxon>Brachypylina</taxon>
        <taxon>Oppioidea</taxon>
        <taxon>Oppiidae</taxon>
        <taxon>Oppiella</taxon>
    </lineage>
</organism>
<dbReference type="Pfam" id="PF03666">
    <property type="entry name" value="NPR3"/>
    <property type="match status" value="1"/>
</dbReference>
<comment type="similarity">
    <text evidence="1 2">Belongs to the NPR3 family.</text>
</comment>
<dbReference type="InterPro" id="IPR005365">
    <property type="entry name" value="Npr3"/>
</dbReference>
<dbReference type="Pfam" id="PF24064">
    <property type="entry name" value="HTH_NPRL3"/>
    <property type="match status" value="1"/>
</dbReference>
<evidence type="ECO:0000259" key="4">
    <source>
        <dbReference type="Pfam" id="PF24064"/>
    </source>
</evidence>
<evidence type="ECO:0000256" key="1">
    <source>
        <dbReference type="ARBA" id="ARBA00010546"/>
    </source>
</evidence>